<name>A0A7J7DWN5_TRIWF</name>
<evidence type="ECO:0000256" key="1">
    <source>
        <dbReference type="SAM" id="Phobius"/>
    </source>
</evidence>
<gene>
    <name evidence="2" type="ORF">HS088_TW03G00913</name>
</gene>
<evidence type="ECO:0000313" key="3">
    <source>
        <dbReference type="Proteomes" id="UP000593562"/>
    </source>
</evidence>
<dbReference type="InterPro" id="IPR045884">
    <property type="entry name" value="At5g59350-like"/>
</dbReference>
<comment type="caution">
    <text evidence="2">The sequence shown here is derived from an EMBL/GenBank/DDBJ whole genome shotgun (WGS) entry which is preliminary data.</text>
</comment>
<accession>A0A7J7DWN5</accession>
<dbReference type="EMBL" id="JAAARO010000003">
    <property type="protein sequence ID" value="KAF5750574.1"/>
    <property type="molecule type" value="Genomic_DNA"/>
</dbReference>
<dbReference type="PANTHER" id="PTHR34054:SF4">
    <property type="entry name" value="PROTEIN, PUTATIVE-RELATED"/>
    <property type="match status" value="1"/>
</dbReference>
<dbReference type="PANTHER" id="PTHR34054">
    <property type="entry name" value="EXPRESSED PROTEIN"/>
    <property type="match status" value="1"/>
</dbReference>
<feature type="transmembrane region" description="Helical" evidence="1">
    <location>
        <begin position="6"/>
        <end position="31"/>
    </location>
</feature>
<keyword evidence="1" id="KW-0472">Membrane</keyword>
<organism evidence="2 3">
    <name type="scientific">Tripterygium wilfordii</name>
    <name type="common">Thunder God vine</name>
    <dbReference type="NCBI Taxonomy" id="458696"/>
    <lineage>
        <taxon>Eukaryota</taxon>
        <taxon>Viridiplantae</taxon>
        <taxon>Streptophyta</taxon>
        <taxon>Embryophyta</taxon>
        <taxon>Tracheophyta</taxon>
        <taxon>Spermatophyta</taxon>
        <taxon>Magnoliopsida</taxon>
        <taxon>eudicotyledons</taxon>
        <taxon>Gunneridae</taxon>
        <taxon>Pentapetalae</taxon>
        <taxon>rosids</taxon>
        <taxon>fabids</taxon>
        <taxon>Celastrales</taxon>
        <taxon>Celastraceae</taxon>
        <taxon>Tripterygium</taxon>
    </lineage>
</organism>
<dbReference type="InParanoid" id="A0A7J7DWN5"/>
<protein>
    <submittedName>
        <fullName evidence="2">Uncharacterized protein</fullName>
    </submittedName>
</protein>
<dbReference type="AlphaFoldDB" id="A0A7J7DWN5"/>
<reference evidence="2 3" key="1">
    <citation type="journal article" date="2020" name="Nat. Commun.">
        <title>Genome of Tripterygium wilfordii and identification of cytochrome P450 involved in triptolide biosynthesis.</title>
        <authorList>
            <person name="Tu L."/>
            <person name="Su P."/>
            <person name="Zhang Z."/>
            <person name="Gao L."/>
            <person name="Wang J."/>
            <person name="Hu T."/>
            <person name="Zhou J."/>
            <person name="Zhang Y."/>
            <person name="Zhao Y."/>
            <person name="Liu Y."/>
            <person name="Song Y."/>
            <person name="Tong Y."/>
            <person name="Lu Y."/>
            <person name="Yang J."/>
            <person name="Xu C."/>
            <person name="Jia M."/>
            <person name="Peters R.J."/>
            <person name="Huang L."/>
            <person name="Gao W."/>
        </authorList>
    </citation>
    <scope>NUCLEOTIDE SEQUENCE [LARGE SCALE GENOMIC DNA]</scope>
    <source>
        <strain evidence="3">cv. XIE 37</strain>
        <tissue evidence="2">Leaf</tissue>
    </source>
</reference>
<keyword evidence="3" id="KW-1185">Reference proteome</keyword>
<dbReference type="Proteomes" id="UP000593562">
    <property type="component" value="Unassembled WGS sequence"/>
</dbReference>
<sequence length="176" mass="20155">MKGLSKIGISLTVVFVVCLLALIIDVLYVLWRRRSFQRRSTAVEYPEEQLSSPSKELLYFFCWKSQTRVEPDAVPRRTESGDDELVRWEKLYGPSRMLFTIKEEEREDDEFDHNSSSVENDARETRVCMEDVVVVVPDDVDDATPFSTPCASPPYYTPSPSPSHITENITAVEDLV</sequence>
<evidence type="ECO:0000313" key="2">
    <source>
        <dbReference type="EMBL" id="KAF5750574.1"/>
    </source>
</evidence>
<proteinExistence type="predicted"/>
<keyword evidence="1" id="KW-0812">Transmembrane</keyword>
<keyword evidence="1" id="KW-1133">Transmembrane helix</keyword>
<dbReference type="OrthoDB" id="784633at2759"/>